<evidence type="ECO:0000313" key="1">
    <source>
        <dbReference type="EMBL" id="KRX88205.1"/>
    </source>
</evidence>
<feature type="non-terminal residue" evidence="1">
    <location>
        <position position="48"/>
    </location>
</feature>
<keyword evidence="2" id="KW-1185">Reference proteome</keyword>
<name>A0A0V0XJN8_9BILA</name>
<dbReference type="AlphaFoldDB" id="A0A0V0XJN8"/>
<dbReference type="EMBL" id="JYDQ01004827">
    <property type="protein sequence ID" value="KRX88205.1"/>
    <property type="molecule type" value="Genomic_DNA"/>
</dbReference>
<sequence length="48" mass="5636">LDIVENADMVQKLGDRKYPALHVYAVRFNLFQRLDYMLHVPVSQMKGD</sequence>
<reference evidence="1 2" key="1">
    <citation type="submission" date="2015-01" db="EMBL/GenBank/DDBJ databases">
        <title>Evolution of Trichinella species and genotypes.</title>
        <authorList>
            <person name="Korhonen P.K."/>
            <person name="Edoardo P."/>
            <person name="Giuseppe L.R."/>
            <person name="Gasser R.B."/>
        </authorList>
    </citation>
    <scope>NUCLEOTIDE SEQUENCE [LARGE SCALE GENOMIC DNA]</scope>
    <source>
        <strain evidence="1">ISS2496</strain>
    </source>
</reference>
<accession>A0A0V0XJN8</accession>
<proteinExistence type="predicted"/>
<comment type="caution">
    <text evidence="1">The sequence shown here is derived from an EMBL/GenBank/DDBJ whole genome shotgun (WGS) entry which is preliminary data.</text>
</comment>
<feature type="non-terminal residue" evidence="1">
    <location>
        <position position="1"/>
    </location>
</feature>
<dbReference type="Proteomes" id="UP000054783">
    <property type="component" value="Unassembled WGS sequence"/>
</dbReference>
<protein>
    <submittedName>
        <fullName evidence="1">Uncharacterized protein</fullName>
    </submittedName>
</protein>
<evidence type="ECO:0000313" key="2">
    <source>
        <dbReference type="Proteomes" id="UP000054783"/>
    </source>
</evidence>
<gene>
    <name evidence="1" type="ORF">T12_7472</name>
</gene>
<organism evidence="1 2">
    <name type="scientific">Trichinella patagoniensis</name>
    <dbReference type="NCBI Taxonomy" id="990121"/>
    <lineage>
        <taxon>Eukaryota</taxon>
        <taxon>Metazoa</taxon>
        <taxon>Ecdysozoa</taxon>
        <taxon>Nematoda</taxon>
        <taxon>Enoplea</taxon>
        <taxon>Dorylaimia</taxon>
        <taxon>Trichinellida</taxon>
        <taxon>Trichinellidae</taxon>
        <taxon>Trichinella</taxon>
    </lineage>
</organism>